<evidence type="ECO:0000313" key="14">
    <source>
        <dbReference type="Proteomes" id="UP000276029"/>
    </source>
</evidence>
<gene>
    <name evidence="12" type="ORF">DFR51_1249</name>
    <name evidence="11" type="ORF">SmB9_23220</name>
</gene>
<name>A0AAD1G1F0_SPHMI</name>
<dbReference type="SUPFAM" id="SSF81891">
    <property type="entry name" value="Poly A polymerase C-terminal region-like"/>
    <property type="match status" value="1"/>
</dbReference>
<dbReference type="GO" id="GO:0008033">
    <property type="term" value="P:tRNA processing"/>
    <property type="evidence" value="ECO:0007669"/>
    <property type="project" value="UniProtKB-KW"/>
</dbReference>
<evidence type="ECO:0000313" key="13">
    <source>
        <dbReference type="Proteomes" id="UP000275727"/>
    </source>
</evidence>
<dbReference type="Gene3D" id="3.30.460.10">
    <property type="entry name" value="Beta Polymerase, domain 2"/>
    <property type="match status" value="1"/>
</dbReference>
<keyword evidence="2 8" id="KW-0808">Transferase</keyword>
<dbReference type="EMBL" id="RBWX01000007">
    <property type="protein sequence ID" value="RKS91683.1"/>
    <property type="molecule type" value="Genomic_DNA"/>
</dbReference>
<keyword evidence="8" id="KW-0694">RNA-binding</keyword>
<dbReference type="Pfam" id="PF01743">
    <property type="entry name" value="PolyA_pol"/>
    <property type="match status" value="1"/>
</dbReference>
<comment type="similarity">
    <text evidence="8">Belongs to the tRNA nucleotidyltransferase/poly(A) polymerase family.</text>
</comment>
<feature type="domain" description="Poly A polymerase head" evidence="9">
    <location>
        <begin position="29"/>
        <end position="151"/>
    </location>
</feature>
<organism evidence="11 13">
    <name type="scientific">Sphingosinicella microcystinivorans</name>
    <dbReference type="NCBI Taxonomy" id="335406"/>
    <lineage>
        <taxon>Bacteria</taxon>
        <taxon>Pseudomonadati</taxon>
        <taxon>Pseudomonadota</taxon>
        <taxon>Alphaproteobacteria</taxon>
        <taxon>Sphingomonadales</taxon>
        <taxon>Sphingosinicellaceae</taxon>
        <taxon>Sphingosinicella</taxon>
    </lineage>
</organism>
<evidence type="ECO:0000256" key="5">
    <source>
        <dbReference type="ARBA" id="ARBA00022723"/>
    </source>
</evidence>
<dbReference type="KEGG" id="smic:SmB9_23220"/>
<dbReference type="InterPro" id="IPR002646">
    <property type="entry name" value="PolA_pol_head_dom"/>
</dbReference>
<dbReference type="Proteomes" id="UP000276029">
    <property type="component" value="Unassembled WGS sequence"/>
</dbReference>
<evidence type="ECO:0000313" key="11">
    <source>
        <dbReference type="EMBL" id="BBE34664.1"/>
    </source>
</evidence>
<dbReference type="RefSeq" id="WP_121048110.1">
    <property type="nucleotide sequence ID" value="NZ_AP018711.1"/>
</dbReference>
<evidence type="ECO:0000256" key="7">
    <source>
        <dbReference type="ARBA" id="ARBA00022842"/>
    </source>
</evidence>
<evidence type="ECO:0000256" key="2">
    <source>
        <dbReference type="ARBA" id="ARBA00022679"/>
    </source>
</evidence>
<feature type="domain" description="tRNA nucleotidyltransferase/poly(A) polymerase RNA and SrmB- binding" evidence="10">
    <location>
        <begin position="187"/>
        <end position="238"/>
    </location>
</feature>
<dbReference type="Proteomes" id="UP000275727">
    <property type="component" value="Chromosome"/>
</dbReference>
<evidence type="ECO:0000256" key="4">
    <source>
        <dbReference type="ARBA" id="ARBA00022695"/>
    </source>
</evidence>
<evidence type="ECO:0000259" key="10">
    <source>
        <dbReference type="Pfam" id="PF12627"/>
    </source>
</evidence>
<evidence type="ECO:0000256" key="1">
    <source>
        <dbReference type="ARBA" id="ARBA00001946"/>
    </source>
</evidence>
<dbReference type="CDD" id="cd05398">
    <property type="entry name" value="NT_ClassII-CCAase"/>
    <property type="match status" value="1"/>
</dbReference>
<evidence type="ECO:0000313" key="12">
    <source>
        <dbReference type="EMBL" id="RKS91683.1"/>
    </source>
</evidence>
<sequence length="396" mass="42938">MKLPPQAWAETPGGSTVLRALDAENGTTRLVGGAVRDALLALPVTDVDLATALSPQEVTQRLEAAGVQVVPTGIAHGTVTAVTPDLIMEVTTLRRDVSTDGRRATVKYTADWREDAARRDFTINALYARLPDGEIDDWFGGLDDLEAGRVRFIGEPLQRIAEDHLRILRFFRFHSRFGRGEPDAAGLAACAARANDLMALSRERIREELFRILVLPRAAETIGLMLSLGVLKPVLPEIVEERVENLAALAAREAAWGAEPDAVRRFAALLPQRAGLGTAFGARLRLSRRDTARLDALGLPDPALPGDPYSAAYFSGAETARDRLLLLGDEGHAAWTALEGWERPAMPVSGKDIIARGVTPGPEVSRRLQRFERDWVASGCPLDALRIDALLDAALS</sequence>
<dbReference type="AlphaFoldDB" id="A0AAD1G1F0"/>
<evidence type="ECO:0000256" key="8">
    <source>
        <dbReference type="RuleBase" id="RU003953"/>
    </source>
</evidence>
<evidence type="ECO:0000256" key="3">
    <source>
        <dbReference type="ARBA" id="ARBA00022694"/>
    </source>
</evidence>
<evidence type="ECO:0000259" key="9">
    <source>
        <dbReference type="Pfam" id="PF01743"/>
    </source>
</evidence>
<keyword evidence="5" id="KW-0479">Metal-binding</keyword>
<protein>
    <submittedName>
        <fullName evidence="11">Poly(A) polymerase</fullName>
    </submittedName>
</protein>
<dbReference type="EMBL" id="AP018711">
    <property type="protein sequence ID" value="BBE34664.1"/>
    <property type="molecule type" value="Genomic_DNA"/>
</dbReference>
<evidence type="ECO:0000256" key="6">
    <source>
        <dbReference type="ARBA" id="ARBA00022741"/>
    </source>
</evidence>
<dbReference type="GO" id="GO:0046872">
    <property type="term" value="F:metal ion binding"/>
    <property type="evidence" value="ECO:0007669"/>
    <property type="project" value="UniProtKB-KW"/>
</dbReference>
<dbReference type="PANTHER" id="PTHR46173">
    <property type="entry name" value="CCA TRNA NUCLEOTIDYLTRANSFERASE 1, MITOCHONDRIAL"/>
    <property type="match status" value="1"/>
</dbReference>
<accession>A0AAD1G1F0</accession>
<keyword evidence="7" id="KW-0460">Magnesium</keyword>
<keyword evidence="6" id="KW-0547">Nucleotide-binding</keyword>
<reference evidence="11 13" key="1">
    <citation type="submission" date="2018-06" db="EMBL/GenBank/DDBJ databases">
        <title>Complete Genome Sequence of the Microcystin-Degrading Bacterium Sphingosinicella microcystinivorans Strain B-9.</title>
        <authorList>
            <person name="Jin H."/>
            <person name="Nishizawa T."/>
            <person name="Guo Y."/>
            <person name="Nishizawa A."/>
            <person name="Park H."/>
            <person name="Kato H."/>
            <person name="Tsuji K."/>
            <person name="Harada K."/>
        </authorList>
    </citation>
    <scope>NUCLEOTIDE SEQUENCE [LARGE SCALE GENOMIC DNA]</scope>
    <source>
        <strain evidence="11 13">B9</strain>
    </source>
</reference>
<dbReference type="Gene3D" id="1.10.3090.10">
    <property type="entry name" value="cca-adding enzyme, domain 2"/>
    <property type="match status" value="1"/>
</dbReference>
<dbReference type="GO" id="GO:0016779">
    <property type="term" value="F:nucleotidyltransferase activity"/>
    <property type="evidence" value="ECO:0007669"/>
    <property type="project" value="UniProtKB-KW"/>
</dbReference>
<keyword evidence="3" id="KW-0819">tRNA processing</keyword>
<dbReference type="PANTHER" id="PTHR46173:SF1">
    <property type="entry name" value="CCA TRNA NUCLEOTIDYLTRANSFERASE 1, MITOCHONDRIAL"/>
    <property type="match status" value="1"/>
</dbReference>
<keyword evidence="4" id="KW-0548">Nucleotidyltransferase</keyword>
<proteinExistence type="inferred from homology"/>
<dbReference type="GO" id="GO:0000166">
    <property type="term" value="F:nucleotide binding"/>
    <property type="evidence" value="ECO:0007669"/>
    <property type="project" value="UniProtKB-KW"/>
</dbReference>
<dbReference type="SUPFAM" id="SSF81301">
    <property type="entry name" value="Nucleotidyltransferase"/>
    <property type="match status" value="1"/>
</dbReference>
<dbReference type="GO" id="GO:0000049">
    <property type="term" value="F:tRNA binding"/>
    <property type="evidence" value="ECO:0007669"/>
    <property type="project" value="TreeGrafter"/>
</dbReference>
<dbReference type="Pfam" id="PF12627">
    <property type="entry name" value="PolyA_pol_RNAbd"/>
    <property type="match status" value="1"/>
</dbReference>
<keyword evidence="14" id="KW-1185">Reference proteome</keyword>
<dbReference type="InterPro" id="IPR032828">
    <property type="entry name" value="PolyA_RNA-bd"/>
</dbReference>
<comment type="cofactor">
    <cofactor evidence="1">
        <name>Mg(2+)</name>
        <dbReference type="ChEBI" id="CHEBI:18420"/>
    </cofactor>
</comment>
<dbReference type="InterPro" id="IPR050264">
    <property type="entry name" value="Bact_CCA-adding_enz_type3_sf"/>
</dbReference>
<dbReference type="InterPro" id="IPR043519">
    <property type="entry name" value="NT_sf"/>
</dbReference>
<reference evidence="12 14" key="2">
    <citation type="submission" date="2018-10" db="EMBL/GenBank/DDBJ databases">
        <title>Genomic Encyclopedia of Type Strains, Phase IV (KMG-IV): sequencing the most valuable type-strain genomes for metagenomic binning, comparative biology and taxonomic classification.</title>
        <authorList>
            <person name="Goeker M."/>
        </authorList>
    </citation>
    <scope>NUCLEOTIDE SEQUENCE [LARGE SCALE GENOMIC DNA]</scope>
    <source>
        <strain evidence="12 14">DSM 19791</strain>
    </source>
</reference>